<comment type="caution">
    <text evidence="3">The sequence shown here is derived from an EMBL/GenBank/DDBJ whole genome shotgun (WGS) entry which is preliminary data.</text>
</comment>
<sequence>MQIRAVNTEPAQQTASVEASQSAQPSTSVQAPQAAVVRDPPPYTETDTIQPVQPSNVSSATTLQEDPNKDMEGYRIIEHLRRSGYYMGSDLEVSDTDHENPPATRRGIFRPSGWMENNLSPTAAAMLDTGMIMICSAAICLMIFSAIRYFAVMTSN</sequence>
<feature type="region of interest" description="Disordered" evidence="1">
    <location>
        <begin position="1"/>
        <end position="72"/>
    </location>
</feature>
<keyword evidence="4" id="KW-1185">Reference proteome</keyword>
<dbReference type="EMBL" id="MU865407">
    <property type="protein sequence ID" value="KAK4223984.1"/>
    <property type="molecule type" value="Genomic_DNA"/>
</dbReference>
<dbReference type="Proteomes" id="UP001301958">
    <property type="component" value="Unassembled WGS sequence"/>
</dbReference>
<keyword evidence="2" id="KW-0472">Membrane</keyword>
<proteinExistence type="predicted"/>
<evidence type="ECO:0000313" key="4">
    <source>
        <dbReference type="Proteomes" id="UP001301958"/>
    </source>
</evidence>
<organism evidence="3 4">
    <name type="scientific">Podospora fimiseda</name>
    <dbReference type="NCBI Taxonomy" id="252190"/>
    <lineage>
        <taxon>Eukaryota</taxon>
        <taxon>Fungi</taxon>
        <taxon>Dikarya</taxon>
        <taxon>Ascomycota</taxon>
        <taxon>Pezizomycotina</taxon>
        <taxon>Sordariomycetes</taxon>
        <taxon>Sordariomycetidae</taxon>
        <taxon>Sordariales</taxon>
        <taxon>Podosporaceae</taxon>
        <taxon>Podospora</taxon>
    </lineage>
</organism>
<evidence type="ECO:0000313" key="3">
    <source>
        <dbReference type="EMBL" id="KAK4223984.1"/>
    </source>
</evidence>
<accession>A0AAN7GZ80</accession>
<evidence type="ECO:0000256" key="1">
    <source>
        <dbReference type="SAM" id="MobiDB-lite"/>
    </source>
</evidence>
<protein>
    <submittedName>
        <fullName evidence="3">Uncharacterized protein</fullName>
    </submittedName>
</protein>
<dbReference type="AlphaFoldDB" id="A0AAN7GZ80"/>
<keyword evidence="2" id="KW-0812">Transmembrane</keyword>
<name>A0AAN7GZ80_9PEZI</name>
<gene>
    <name evidence="3" type="ORF">QBC38DRAFT_502648</name>
</gene>
<feature type="compositionally biased region" description="Polar residues" evidence="1">
    <location>
        <begin position="45"/>
        <end position="65"/>
    </location>
</feature>
<feature type="compositionally biased region" description="Polar residues" evidence="1">
    <location>
        <begin position="9"/>
        <end position="31"/>
    </location>
</feature>
<evidence type="ECO:0000256" key="2">
    <source>
        <dbReference type="SAM" id="Phobius"/>
    </source>
</evidence>
<keyword evidence="2" id="KW-1133">Transmembrane helix</keyword>
<feature type="transmembrane region" description="Helical" evidence="2">
    <location>
        <begin position="130"/>
        <end position="151"/>
    </location>
</feature>
<reference evidence="3" key="1">
    <citation type="journal article" date="2023" name="Mol. Phylogenet. Evol.">
        <title>Genome-scale phylogeny and comparative genomics of the fungal order Sordariales.</title>
        <authorList>
            <person name="Hensen N."/>
            <person name="Bonometti L."/>
            <person name="Westerberg I."/>
            <person name="Brannstrom I.O."/>
            <person name="Guillou S."/>
            <person name="Cros-Aarteil S."/>
            <person name="Calhoun S."/>
            <person name="Haridas S."/>
            <person name="Kuo A."/>
            <person name="Mondo S."/>
            <person name="Pangilinan J."/>
            <person name="Riley R."/>
            <person name="LaButti K."/>
            <person name="Andreopoulos B."/>
            <person name="Lipzen A."/>
            <person name="Chen C."/>
            <person name="Yan M."/>
            <person name="Daum C."/>
            <person name="Ng V."/>
            <person name="Clum A."/>
            <person name="Steindorff A."/>
            <person name="Ohm R.A."/>
            <person name="Martin F."/>
            <person name="Silar P."/>
            <person name="Natvig D.O."/>
            <person name="Lalanne C."/>
            <person name="Gautier V."/>
            <person name="Ament-Velasquez S.L."/>
            <person name="Kruys A."/>
            <person name="Hutchinson M.I."/>
            <person name="Powell A.J."/>
            <person name="Barry K."/>
            <person name="Miller A.N."/>
            <person name="Grigoriev I.V."/>
            <person name="Debuchy R."/>
            <person name="Gladieux P."/>
            <person name="Hiltunen Thoren M."/>
            <person name="Johannesson H."/>
        </authorList>
    </citation>
    <scope>NUCLEOTIDE SEQUENCE</scope>
    <source>
        <strain evidence="3">CBS 990.96</strain>
    </source>
</reference>
<reference evidence="3" key="2">
    <citation type="submission" date="2023-05" db="EMBL/GenBank/DDBJ databases">
        <authorList>
            <consortium name="Lawrence Berkeley National Laboratory"/>
            <person name="Steindorff A."/>
            <person name="Hensen N."/>
            <person name="Bonometti L."/>
            <person name="Westerberg I."/>
            <person name="Brannstrom I.O."/>
            <person name="Guillou S."/>
            <person name="Cros-Aarteil S."/>
            <person name="Calhoun S."/>
            <person name="Haridas S."/>
            <person name="Kuo A."/>
            <person name="Mondo S."/>
            <person name="Pangilinan J."/>
            <person name="Riley R."/>
            <person name="Labutti K."/>
            <person name="Andreopoulos B."/>
            <person name="Lipzen A."/>
            <person name="Chen C."/>
            <person name="Yanf M."/>
            <person name="Daum C."/>
            <person name="Ng V."/>
            <person name="Clum A."/>
            <person name="Ohm R."/>
            <person name="Martin F."/>
            <person name="Silar P."/>
            <person name="Natvig D."/>
            <person name="Lalanne C."/>
            <person name="Gautier V."/>
            <person name="Ament-Velasquez S.L."/>
            <person name="Kruys A."/>
            <person name="Hutchinson M.I."/>
            <person name="Powell A.J."/>
            <person name="Barry K."/>
            <person name="Miller A.N."/>
            <person name="Grigoriev I.V."/>
            <person name="Debuchy R."/>
            <person name="Gladieux P."/>
            <person name="Thoren M.H."/>
            <person name="Johannesson H."/>
        </authorList>
    </citation>
    <scope>NUCLEOTIDE SEQUENCE</scope>
    <source>
        <strain evidence="3">CBS 990.96</strain>
    </source>
</reference>